<proteinExistence type="predicted"/>
<keyword evidence="2" id="KW-1185">Reference proteome</keyword>
<comment type="caution">
    <text evidence="1">The sequence shown here is derived from an EMBL/GenBank/DDBJ whole genome shotgun (WGS) entry which is preliminary data.</text>
</comment>
<gene>
    <name evidence="1" type="ORF">GCM10009836_15680</name>
</gene>
<dbReference type="EMBL" id="BAAAQK010000004">
    <property type="protein sequence ID" value="GAA1837787.1"/>
    <property type="molecule type" value="Genomic_DNA"/>
</dbReference>
<dbReference type="Proteomes" id="UP001500449">
    <property type="component" value="Unassembled WGS sequence"/>
</dbReference>
<organism evidence="1 2">
    <name type="scientific">Pseudonocardia ailaonensis</name>
    <dbReference type="NCBI Taxonomy" id="367279"/>
    <lineage>
        <taxon>Bacteria</taxon>
        <taxon>Bacillati</taxon>
        <taxon>Actinomycetota</taxon>
        <taxon>Actinomycetes</taxon>
        <taxon>Pseudonocardiales</taxon>
        <taxon>Pseudonocardiaceae</taxon>
        <taxon>Pseudonocardia</taxon>
    </lineage>
</organism>
<accession>A0ABN2MUK7</accession>
<evidence type="ECO:0000313" key="2">
    <source>
        <dbReference type="Proteomes" id="UP001500449"/>
    </source>
</evidence>
<reference evidence="1 2" key="1">
    <citation type="journal article" date="2019" name="Int. J. Syst. Evol. Microbiol.">
        <title>The Global Catalogue of Microorganisms (GCM) 10K type strain sequencing project: providing services to taxonomists for standard genome sequencing and annotation.</title>
        <authorList>
            <consortium name="The Broad Institute Genomics Platform"/>
            <consortium name="The Broad Institute Genome Sequencing Center for Infectious Disease"/>
            <person name="Wu L."/>
            <person name="Ma J."/>
        </authorList>
    </citation>
    <scope>NUCLEOTIDE SEQUENCE [LARGE SCALE GENOMIC DNA]</scope>
    <source>
        <strain evidence="1 2">JCM 16009</strain>
    </source>
</reference>
<name>A0ABN2MUK7_9PSEU</name>
<evidence type="ECO:0000313" key="1">
    <source>
        <dbReference type="EMBL" id="GAA1837787.1"/>
    </source>
</evidence>
<sequence>MIGLDPTRVPGPWDPAPVVERIAAGMARFAEAGIGAETCLVGLDGSDGDPDVDGGAGIVAVVTAALQRQPWEVVVVGGGIRSTEGLLFERVLNAVHRSAPQAAIAFNDAPDTTFEAAARWLT</sequence>
<protein>
    <submittedName>
        <fullName evidence="1">Uncharacterized protein</fullName>
    </submittedName>
</protein>